<evidence type="ECO:0000256" key="1">
    <source>
        <dbReference type="ARBA" id="ARBA00004141"/>
    </source>
</evidence>
<evidence type="ECO:0000256" key="6">
    <source>
        <dbReference type="ARBA" id="ARBA00023002"/>
    </source>
</evidence>
<evidence type="ECO:0000256" key="13">
    <source>
        <dbReference type="SAM" id="MobiDB-lite"/>
    </source>
</evidence>
<organism evidence="14 15">
    <name type="scientific">Glarea lozoyensis (strain ATCC 20868 / MF5171)</name>
    <dbReference type="NCBI Taxonomy" id="1116229"/>
    <lineage>
        <taxon>Eukaryota</taxon>
        <taxon>Fungi</taxon>
        <taxon>Dikarya</taxon>
        <taxon>Ascomycota</taxon>
        <taxon>Pezizomycotina</taxon>
        <taxon>Leotiomycetes</taxon>
        <taxon>Helotiales</taxon>
        <taxon>Helotiaceae</taxon>
        <taxon>Glarea</taxon>
    </lineage>
</organism>
<keyword evidence="15" id="KW-1185">Reference proteome</keyword>
<dbReference type="EMBL" id="KE145371">
    <property type="protein sequence ID" value="EPE26226.1"/>
    <property type="molecule type" value="Genomic_DNA"/>
</dbReference>
<dbReference type="RefSeq" id="XP_008087545.1">
    <property type="nucleotide sequence ID" value="XM_008089354.1"/>
</dbReference>
<comment type="subcellular location">
    <subcellularLocation>
        <location evidence="1">Membrane</location>
        <topology evidence="1">Multi-pass membrane protein</topology>
    </subcellularLocation>
</comment>
<protein>
    <recommendedName>
        <fullName evidence="10">Short-chain dehydrogenase/reductase 3</fullName>
    </recommendedName>
    <alternativeName>
        <fullName evidence="11">Retinal short-chain dehydrogenase/reductase 1</fullName>
    </alternativeName>
</protein>
<dbReference type="eggNOG" id="KOG1201">
    <property type="taxonomic scope" value="Eukaryota"/>
</dbReference>
<evidence type="ECO:0000256" key="4">
    <source>
        <dbReference type="ARBA" id="ARBA00022857"/>
    </source>
</evidence>
<dbReference type="OMA" id="HYWLAQE"/>
<reference evidence="14 15" key="1">
    <citation type="journal article" date="2013" name="BMC Genomics">
        <title>Genomics-driven discovery of the pneumocandin biosynthetic gene cluster in the fungus Glarea lozoyensis.</title>
        <authorList>
            <person name="Chen L."/>
            <person name="Yue Q."/>
            <person name="Zhang X."/>
            <person name="Xiang M."/>
            <person name="Wang C."/>
            <person name="Li S."/>
            <person name="Che Y."/>
            <person name="Ortiz-Lopez F.J."/>
            <person name="Bills G.F."/>
            <person name="Liu X."/>
            <person name="An Z."/>
        </authorList>
    </citation>
    <scope>NUCLEOTIDE SEQUENCE [LARGE SCALE GENOMIC DNA]</scope>
    <source>
        <strain evidence="15">ATCC 20868 / MF5171</strain>
    </source>
</reference>
<name>S3D2F9_GLAL2</name>
<dbReference type="PRINTS" id="PR00081">
    <property type="entry name" value="GDHRDH"/>
</dbReference>
<keyword evidence="7" id="KW-0443">Lipid metabolism</keyword>
<dbReference type="GO" id="GO:0016020">
    <property type="term" value="C:membrane"/>
    <property type="evidence" value="ECO:0007669"/>
    <property type="project" value="UniProtKB-SubCell"/>
</dbReference>
<proteinExistence type="inferred from homology"/>
<evidence type="ECO:0000313" key="14">
    <source>
        <dbReference type="EMBL" id="EPE26226.1"/>
    </source>
</evidence>
<dbReference type="OrthoDB" id="10253736at2759"/>
<keyword evidence="6" id="KW-0560">Oxidoreductase</keyword>
<feature type="region of interest" description="Disordered" evidence="13">
    <location>
        <begin position="348"/>
        <end position="375"/>
    </location>
</feature>
<keyword evidence="3" id="KW-0812">Transmembrane</keyword>
<dbReference type="HOGENOM" id="CLU_010194_5_0_1"/>
<dbReference type="CDD" id="cd05339">
    <property type="entry name" value="17beta-HSDXI-like_SDR_c"/>
    <property type="match status" value="1"/>
</dbReference>
<dbReference type="PANTHER" id="PTHR24322:SF736">
    <property type="entry name" value="RETINOL DEHYDROGENASE 10"/>
    <property type="match status" value="1"/>
</dbReference>
<gene>
    <name evidence="14" type="ORF">GLAREA_02138</name>
</gene>
<evidence type="ECO:0000256" key="10">
    <source>
        <dbReference type="ARBA" id="ARBA00068717"/>
    </source>
</evidence>
<accession>S3D2F9</accession>
<evidence type="ECO:0000256" key="8">
    <source>
        <dbReference type="ARBA" id="ARBA00023136"/>
    </source>
</evidence>
<evidence type="ECO:0000256" key="3">
    <source>
        <dbReference type="ARBA" id="ARBA00022692"/>
    </source>
</evidence>
<evidence type="ECO:0000313" key="15">
    <source>
        <dbReference type="Proteomes" id="UP000016922"/>
    </source>
</evidence>
<dbReference type="AlphaFoldDB" id="S3D2F9"/>
<dbReference type="Proteomes" id="UP000016922">
    <property type="component" value="Unassembled WGS sequence"/>
</dbReference>
<evidence type="ECO:0000256" key="11">
    <source>
        <dbReference type="ARBA" id="ARBA00082544"/>
    </source>
</evidence>
<keyword evidence="5" id="KW-1133">Transmembrane helix</keyword>
<dbReference type="KEGG" id="glz:GLAREA_02138"/>
<comment type="similarity">
    <text evidence="2 12">Belongs to the short-chain dehydrogenases/reductases (SDR) family.</text>
</comment>
<dbReference type="GeneID" id="19461196"/>
<evidence type="ECO:0000256" key="5">
    <source>
        <dbReference type="ARBA" id="ARBA00022989"/>
    </source>
</evidence>
<keyword evidence="4" id="KW-0521">NADP</keyword>
<evidence type="ECO:0000256" key="9">
    <source>
        <dbReference type="ARBA" id="ARBA00059620"/>
    </source>
</evidence>
<dbReference type="FunFam" id="3.40.50.720:FF:000131">
    <property type="entry name" value="Short-chain dehydrogenase/reductase 3"/>
    <property type="match status" value="1"/>
</dbReference>
<evidence type="ECO:0000256" key="2">
    <source>
        <dbReference type="ARBA" id="ARBA00006484"/>
    </source>
</evidence>
<dbReference type="Pfam" id="PF00106">
    <property type="entry name" value="adh_short"/>
    <property type="match status" value="1"/>
</dbReference>
<dbReference type="SUPFAM" id="SSF51735">
    <property type="entry name" value="NAD(P)-binding Rossmann-fold domains"/>
    <property type="match status" value="1"/>
</dbReference>
<dbReference type="InterPro" id="IPR036291">
    <property type="entry name" value="NAD(P)-bd_dom_sf"/>
</dbReference>
<dbReference type="Gene3D" id="3.40.50.720">
    <property type="entry name" value="NAD(P)-binding Rossmann-like Domain"/>
    <property type="match status" value="1"/>
</dbReference>
<evidence type="ECO:0000256" key="7">
    <source>
        <dbReference type="ARBA" id="ARBA00023098"/>
    </source>
</evidence>
<dbReference type="PRINTS" id="PR00080">
    <property type="entry name" value="SDRFAMILY"/>
</dbReference>
<keyword evidence="8" id="KW-0472">Membrane</keyword>
<dbReference type="InterPro" id="IPR002347">
    <property type="entry name" value="SDR_fam"/>
</dbReference>
<feature type="compositionally biased region" description="Basic and acidic residues" evidence="13">
    <location>
        <begin position="350"/>
        <end position="364"/>
    </location>
</feature>
<sequence>MAGCLAKVRFNSQPLGGLLKKTALNPAFTLLFILLARYTKKGSDLAILHETAFSRLRKLFYFGLVRWASGYLDTGVLDNWTSGDFDWTKEIVLITGGAGGIGGEVVKLFAERKIKVVVLDVIPMTFETPEGVYYYKCDITSPSTIASVASEIRKDVGEPTILINNAGVCRGKNILDATEKDVRFTFDVNTLAHYWMAKEFVPSMAKKNHGMVVTVASFAAFVTVPNMVDYGASKAAAHSFHEGLTAELKTTYKAPKVRTIVINQGYTKTPLFQGYNNDSPFLVPTMEVETVAEAIVKKVLSGHSGQVIVPGFGTTLTILRGMPHWYQDRIRSKGANIMPNWRGRQVLDPNEIKEKEESQGKETESTVLVPPHEDT</sequence>
<dbReference type="PANTHER" id="PTHR24322">
    <property type="entry name" value="PKSB"/>
    <property type="match status" value="1"/>
</dbReference>
<comment type="function">
    <text evidence="9">Catalyzes the reduction of all-trans-retinal to all-trans-retinol in the presence of NADPH.</text>
</comment>
<dbReference type="GO" id="GO:0052650">
    <property type="term" value="F:all-trans-retinol dehydrogenase (NADP+) activity"/>
    <property type="evidence" value="ECO:0007669"/>
    <property type="project" value="UniProtKB-ARBA"/>
</dbReference>
<evidence type="ECO:0000256" key="12">
    <source>
        <dbReference type="RuleBase" id="RU000363"/>
    </source>
</evidence>